<evidence type="ECO:0000256" key="2">
    <source>
        <dbReference type="SAM" id="SignalP"/>
    </source>
</evidence>
<keyword evidence="2" id="KW-0732">Signal</keyword>
<dbReference type="Proteomes" id="UP001596411">
    <property type="component" value="Unassembled WGS sequence"/>
</dbReference>
<feature type="signal peptide" evidence="2">
    <location>
        <begin position="1"/>
        <end position="20"/>
    </location>
</feature>
<name>A0ABW2EYC8_9GAMM</name>
<organism evidence="3 4">
    <name type="scientific">Halomonas salifodinae</name>
    <dbReference type="NCBI Taxonomy" id="438745"/>
    <lineage>
        <taxon>Bacteria</taxon>
        <taxon>Pseudomonadati</taxon>
        <taxon>Pseudomonadota</taxon>
        <taxon>Gammaproteobacteria</taxon>
        <taxon>Oceanospirillales</taxon>
        <taxon>Halomonadaceae</taxon>
        <taxon>Halomonas</taxon>
    </lineage>
</organism>
<accession>A0ABW2EYC8</accession>
<gene>
    <name evidence="3" type="ORF">ACFQH5_15650</name>
</gene>
<feature type="region of interest" description="Disordered" evidence="1">
    <location>
        <begin position="22"/>
        <end position="45"/>
    </location>
</feature>
<reference evidence="4" key="1">
    <citation type="journal article" date="2019" name="Int. J. Syst. Evol. Microbiol.">
        <title>The Global Catalogue of Microorganisms (GCM) 10K type strain sequencing project: providing services to taxonomists for standard genome sequencing and annotation.</title>
        <authorList>
            <consortium name="The Broad Institute Genomics Platform"/>
            <consortium name="The Broad Institute Genome Sequencing Center for Infectious Disease"/>
            <person name="Wu L."/>
            <person name="Ma J."/>
        </authorList>
    </citation>
    <scope>NUCLEOTIDE SEQUENCE [LARGE SCALE GENOMIC DNA]</scope>
    <source>
        <strain evidence="4">CGMCC 1.13666</strain>
    </source>
</reference>
<dbReference type="InterPro" id="IPR011050">
    <property type="entry name" value="Pectin_lyase_fold/virulence"/>
</dbReference>
<sequence length="833" mass="89560">MKFLVTVLAVILIQPAPFVAQDSRGSTKGSPMTVPTSENRVQYEGNDSATEFDYTFKIFDADDLVVVLTDVDDTETTLVRGSDYSVDGVGDEAGGTVTYPLSGDRLATGETLTILREIPVVQETDLRNQGAYYPETIEDEFDRSRMIDQQQQERLERTLSRTRASDYFDAQGRRITGVGDPIEPSDAVSRQWVYQYLAALESGAVGDTTLVTASGTADQRSLAEWMASLIALGDGLDRRVVYANTIVEMQALVSLVDGQHVSVSEYLPGSGAGGGEFYYSAGTPKSEHDGIGVISPTVPWDGTKPSLGDFQSGVGESDPSGAGVYIAVHPRNNAEFAGIIPGTGDTDTAIFQNLINYCEGNNYPVIYLDSGEYVSDPLSNPSGIQFVGEGAYFSNFSNRVGSSFDRGVAQFSLPPGLSWAPFDTYSINSDGMAEVDFNVRDYALEVEDESLIAVYVDYVNGNDTNNGSVNAPLKTLSAAFSLNSAGVVWMMSDVNYNESTIVIDSSYQKPFVQIKSWSGSPVTIWNGPDPSEISWSVASGTTHTYEATVASGVFGVFDSSILNRHGQYKAFSERSSIADVNANPGSWFFDSGANKLYVRRFSNNPPDGDLRVQSNGGILLQGDRALYLENAEIQSGNPVQAYAENGIKPRLYMSEGGVYYSLNFGVDADGADVFVEDVEAYGNGLDNFNYHVDSSGLLQSNAIEINVNSYGAGSVSPSGPENKNGSSMHDAGNVIRINGEYHSNYGPNVVDTTSGVSLNVGTRAENSIAPTDTQNRNFSVGASGFPGTMYCHGTSSRRSSYDYYSEGVGAALYVADAIDSGRINGNVLQYWPD</sequence>
<evidence type="ECO:0000313" key="4">
    <source>
        <dbReference type="Proteomes" id="UP001596411"/>
    </source>
</evidence>
<evidence type="ECO:0000313" key="3">
    <source>
        <dbReference type="EMBL" id="MFC7090985.1"/>
    </source>
</evidence>
<evidence type="ECO:0000256" key="1">
    <source>
        <dbReference type="SAM" id="MobiDB-lite"/>
    </source>
</evidence>
<dbReference type="EMBL" id="JBHSZP010000031">
    <property type="protein sequence ID" value="MFC7090985.1"/>
    <property type="molecule type" value="Genomic_DNA"/>
</dbReference>
<feature type="chain" id="PRO_5046164648" evidence="2">
    <location>
        <begin position="21"/>
        <end position="833"/>
    </location>
</feature>
<proteinExistence type="predicted"/>
<feature type="compositionally biased region" description="Polar residues" evidence="1">
    <location>
        <begin position="23"/>
        <end position="45"/>
    </location>
</feature>
<dbReference type="SUPFAM" id="SSF51126">
    <property type="entry name" value="Pectin lyase-like"/>
    <property type="match status" value="1"/>
</dbReference>
<keyword evidence="4" id="KW-1185">Reference proteome</keyword>
<comment type="caution">
    <text evidence="3">The sequence shown here is derived from an EMBL/GenBank/DDBJ whole genome shotgun (WGS) entry which is preliminary data.</text>
</comment>
<dbReference type="RefSeq" id="WP_346061886.1">
    <property type="nucleotide sequence ID" value="NZ_BAAADR010000005.1"/>
</dbReference>
<protein>
    <submittedName>
        <fullName evidence="3">Uncharacterized protein</fullName>
    </submittedName>
</protein>